<comment type="caution">
    <text evidence="1">The sequence shown here is derived from an EMBL/GenBank/DDBJ whole genome shotgun (WGS) entry which is preliminary data.</text>
</comment>
<accession>A0ABR2GJI8</accession>
<dbReference type="InterPro" id="IPR011990">
    <property type="entry name" value="TPR-like_helical_dom_sf"/>
</dbReference>
<evidence type="ECO:0000313" key="1">
    <source>
        <dbReference type="EMBL" id="KAK8834097.1"/>
    </source>
</evidence>
<evidence type="ECO:0000313" key="3">
    <source>
        <dbReference type="Proteomes" id="UP001470230"/>
    </source>
</evidence>
<keyword evidence="3" id="KW-1185">Reference proteome</keyword>
<evidence type="ECO:0000313" key="2">
    <source>
        <dbReference type="EMBL" id="KAK8837577.1"/>
    </source>
</evidence>
<gene>
    <name evidence="1" type="ORF">M9Y10_036402</name>
    <name evidence="2" type="ORF">M9Y10_036577</name>
</gene>
<name>A0ABR2GJI8_9EUKA</name>
<dbReference type="EMBL" id="JAPFFF010000518">
    <property type="protein sequence ID" value="KAK8834097.1"/>
    <property type="molecule type" value="Genomic_DNA"/>
</dbReference>
<dbReference type="Proteomes" id="UP001470230">
    <property type="component" value="Unassembled WGS sequence"/>
</dbReference>
<sequence length="389" mass="47027">MKMIYQEVFISYDEFGWNEKIRLNSHHYTSCNNLGLLYLFEKNDVELAESFLNKVAYTECPYFKNNYGLLYKYRLDSTKEAKKMFEQNSNHKFSLTEFNIAHIYEEENKEMESINHYINAVMYENEKLKLYDKCIHDERLDISKIIIIYFTNLKLFKYYFNENEEYALKYLIGAIFKPLFKLVFASTKHSFAFHLSRSEIDFQDFILLYPLFDLKHQKDQDNHLLNSWEKINSKENIKEIILLDEMTSHDNNDNKMFDMQKHETNELMNEIKKIFNFYNVDKNYKITGDFIENNYRILQIKSNDDDIIRYLKFPLKLYEIFLTMIKEKTNKIDETIEKLYSIIFSEPYSILFGRIRINFNATNKVIETPTQSLNSINELFYQSFDIKND</sequence>
<proteinExistence type="predicted"/>
<dbReference type="Gene3D" id="1.25.40.10">
    <property type="entry name" value="Tetratricopeptide repeat domain"/>
    <property type="match status" value="1"/>
</dbReference>
<protein>
    <submittedName>
        <fullName evidence="1">Uncharacterized protein</fullName>
    </submittedName>
</protein>
<dbReference type="EMBL" id="JAPFFF010000059">
    <property type="protein sequence ID" value="KAK8837577.1"/>
    <property type="molecule type" value="Genomic_DNA"/>
</dbReference>
<reference evidence="1 3" key="1">
    <citation type="submission" date="2024-04" db="EMBL/GenBank/DDBJ databases">
        <title>Tritrichomonas musculus Genome.</title>
        <authorList>
            <person name="Alves-Ferreira E."/>
            <person name="Grigg M."/>
            <person name="Lorenzi H."/>
            <person name="Galac M."/>
        </authorList>
    </citation>
    <scope>NUCLEOTIDE SEQUENCE [LARGE SCALE GENOMIC DNA]</scope>
    <source>
        <strain evidence="1 3">EAF2021</strain>
    </source>
</reference>
<dbReference type="SUPFAM" id="SSF81901">
    <property type="entry name" value="HCP-like"/>
    <property type="match status" value="1"/>
</dbReference>
<organism evidence="1 3">
    <name type="scientific">Tritrichomonas musculus</name>
    <dbReference type="NCBI Taxonomy" id="1915356"/>
    <lineage>
        <taxon>Eukaryota</taxon>
        <taxon>Metamonada</taxon>
        <taxon>Parabasalia</taxon>
        <taxon>Tritrichomonadida</taxon>
        <taxon>Tritrichomonadidae</taxon>
        <taxon>Tritrichomonas</taxon>
    </lineage>
</organism>